<evidence type="ECO:0000256" key="1">
    <source>
        <dbReference type="ARBA" id="ARBA00004429"/>
    </source>
</evidence>
<dbReference type="Pfam" id="PF07690">
    <property type="entry name" value="MFS_1"/>
    <property type="match status" value="1"/>
</dbReference>
<feature type="transmembrane region" description="Helical" evidence="7">
    <location>
        <begin position="116"/>
        <end position="137"/>
    </location>
</feature>
<gene>
    <name evidence="8" type="ORF">GCM10023195_54130</name>
</gene>
<keyword evidence="9" id="KW-1185">Reference proteome</keyword>
<comment type="subcellular location">
    <subcellularLocation>
        <location evidence="1">Cell inner membrane</location>
        <topology evidence="1">Multi-pass membrane protein</topology>
    </subcellularLocation>
</comment>
<evidence type="ECO:0000313" key="9">
    <source>
        <dbReference type="Proteomes" id="UP001500212"/>
    </source>
</evidence>
<dbReference type="RefSeq" id="WP_345360237.1">
    <property type="nucleotide sequence ID" value="NZ_BAABHJ010000020.1"/>
</dbReference>
<feature type="transmembrane region" description="Helical" evidence="7">
    <location>
        <begin position="230"/>
        <end position="252"/>
    </location>
</feature>
<feature type="transmembrane region" description="Helical" evidence="7">
    <location>
        <begin position="385"/>
        <end position="404"/>
    </location>
</feature>
<feature type="transmembrane region" description="Helical" evidence="7">
    <location>
        <begin position="297"/>
        <end position="315"/>
    </location>
</feature>
<keyword evidence="6 7" id="KW-0472">Membrane</keyword>
<dbReference type="Gene3D" id="1.20.1250.20">
    <property type="entry name" value="MFS general substrate transporter like domains"/>
    <property type="match status" value="1"/>
</dbReference>
<organism evidence="8 9">
    <name type="scientific">Actinoallomurus liliacearum</name>
    <dbReference type="NCBI Taxonomy" id="1080073"/>
    <lineage>
        <taxon>Bacteria</taxon>
        <taxon>Bacillati</taxon>
        <taxon>Actinomycetota</taxon>
        <taxon>Actinomycetes</taxon>
        <taxon>Streptosporangiales</taxon>
        <taxon>Thermomonosporaceae</taxon>
        <taxon>Actinoallomurus</taxon>
    </lineage>
</organism>
<keyword evidence="2" id="KW-0813">Transport</keyword>
<dbReference type="InterPro" id="IPR036259">
    <property type="entry name" value="MFS_trans_sf"/>
</dbReference>
<keyword evidence="5 7" id="KW-1133">Transmembrane helix</keyword>
<protein>
    <submittedName>
        <fullName evidence="8">MFS transporter</fullName>
    </submittedName>
</protein>
<evidence type="ECO:0000256" key="3">
    <source>
        <dbReference type="ARBA" id="ARBA00022475"/>
    </source>
</evidence>
<keyword evidence="3" id="KW-1003">Cell membrane</keyword>
<accession>A0ABP8TSK4</accession>
<dbReference type="InterPro" id="IPR011701">
    <property type="entry name" value="MFS"/>
</dbReference>
<evidence type="ECO:0000256" key="5">
    <source>
        <dbReference type="ARBA" id="ARBA00022989"/>
    </source>
</evidence>
<evidence type="ECO:0000256" key="7">
    <source>
        <dbReference type="SAM" id="Phobius"/>
    </source>
</evidence>
<evidence type="ECO:0000256" key="2">
    <source>
        <dbReference type="ARBA" id="ARBA00022448"/>
    </source>
</evidence>
<dbReference type="Proteomes" id="UP001500212">
    <property type="component" value="Unassembled WGS sequence"/>
</dbReference>
<name>A0ABP8TSK4_9ACTN</name>
<keyword evidence="4 7" id="KW-0812">Transmembrane</keyword>
<reference evidence="9" key="1">
    <citation type="journal article" date="2019" name="Int. J. Syst. Evol. Microbiol.">
        <title>The Global Catalogue of Microorganisms (GCM) 10K type strain sequencing project: providing services to taxonomists for standard genome sequencing and annotation.</title>
        <authorList>
            <consortium name="The Broad Institute Genomics Platform"/>
            <consortium name="The Broad Institute Genome Sequencing Center for Infectious Disease"/>
            <person name="Wu L."/>
            <person name="Ma J."/>
        </authorList>
    </citation>
    <scope>NUCLEOTIDE SEQUENCE [LARGE SCALE GENOMIC DNA]</scope>
    <source>
        <strain evidence="9">JCM 17938</strain>
    </source>
</reference>
<dbReference type="PANTHER" id="PTHR23513:SF9">
    <property type="entry name" value="ENTEROBACTIN EXPORTER ENTS"/>
    <property type="match status" value="1"/>
</dbReference>
<sequence>MTASDVHVPAPADGTEGAGASPRALYGSIIVRAANRLATETLSYAIPLLIFDATHSMAWSGLVLALEWTPRLIGIPIAGPLVDRFGSRACLLTAEAARTALLTCALVGLLAGSTAWALLVVVAFAAGTFGQASYIAVEKLGVEINGSKSLAWTQSAQAGIDQTALIAGPFVAGALVGLGDVWVLTGVLALVLISMALCRGLPERPPGERVRRSAWAELTAGLRGVARHRALIPIVAATAAFNLLAATILGMTPAIVEDRFGRPASYAGAVWTLGAAASLVVIVIMTRVASRTGILKIGLVSGLIACAAAAGAGSASGYAAYLTWACLFLAAEGAFACFLRIARARVIPVEEFGVTVSAVVLLILIPYPLAGVLVAVTPLRNAPEVLALCAVVCLAVTVLSFSRLRRHSL</sequence>
<feature type="transmembrane region" description="Helical" evidence="7">
    <location>
        <begin position="264"/>
        <end position="285"/>
    </location>
</feature>
<evidence type="ECO:0000256" key="6">
    <source>
        <dbReference type="ARBA" id="ARBA00023136"/>
    </source>
</evidence>
<proteinExistence type="predicted"/>
<feature type="transmembrane region" description="Helical" evidence="7">
    <location>
        <begin position="321"/>
        <end position="342"/>
    </location>
</feature>
<dbReference type="PANTHER" id="PTHR23513">
    <property type="entry name" value="INTEGRAL MEMBRANE EFFLUX PROTEIN-RELATED"/>
    <property type="match status" value="1"/>
</dbReference>
<comment type="caution">
    <text evidence="8">The sequence shown here is derived from an EMBL/GenBank/DDBJ whole genome shotgun (WGS) entry which is preliminary data.</text>
</comment>
<dbReference type="SUPFAM" id="SSF103473">
    <property type="entry name" value="MFS general substrate transporter"/>
    <property type="match status" value="1"/>
</dbReference>
<feature type="transmembrane region" description="Helical" evidence="7">
    <location>
        <begin position="354"/>
        <end position="379"/>
    </location>
</feature>
<evidence type="ECO:0000313" key="8">
    <source>
        <dbReference type="EMBL" id="GAA4612593.1"/>
    </source>
</evidence>
<dbReference type="EMBL" id="BAABHJ010000020">
    <property type="protein sequence ID" value="GAA4612593.1"/>
    <property type="molecule type" value="Genomic_DNA"/>
</dbReference>
<evidence type="ECO:0000256" key="4">
    <source>
        <dbReference type="ARBA" id="ARBA00022692"/>
    </source>
</evidence>